<dbReference type="AlphaFoldDB" id="A0A433D5J6"/>
<keyword evidence="2" id="KW-1185">Reference proteome</keyword>
<evidence type="ECO:0000313" key="1">
    <source>
        <dbReference type="EMBL" id="RUP46100.1"/>
    </source>
</evidence>
<name>A0A433D5J6_9FUNG</name>
<accession>A0A433D5J6</accession>
<dbReference type="InterPro" id="IPR032675">
    <property type="entry name" value="LRR_dom_sf"/>
</dbReference>
<gene>
    <name evidence="1" type="ORF">BC936DRAFT_147364</name>
</gene>
<comment type="caution">
    <text evidence="1">The sequence shown here is derived from an EMBL/GenBank/DDBJ whole genome shotgun (WGS) entry which is preliminary data.</text>
</comment>
<organism evidence="1 2">
    <name type="scientific">Jimgerdemannia flammicorona</name>
    <dbReference type="NCBI Taxonomy" id="994334"/>
    <lineage>
        <taxon>Eukaryota</taxon>
        <taxon>Fungi</taxon>
        <taxon>Fungi incertae sedis</taxon>
        <taxon>Mucoromycota</taxon>
        <taxon>Mucoromycotina</taxon>
        <taxon>Endogonomycetes</taxon>
        <taxon>Endogonales</taxon>
        <taxon>Endogonaceae</taxon>
        <taxon>Jimgerdemannia</taxon>
    </lineage>
</organism>
<dbReference type="Proteomes" id="UP000268093">
    <property type="component" value="Unassembled WGS sequence"/>
</dbReference>
<sequence>MPDSPNTRQLLPEILHQIFFHLVVNRSSRHWPVEQMPCDLMAASMVCMDWWLEARRLVDERMLHSVFSHLCHPTEAKRFAMLMGESKRLGLDYWTLVVRAEIYVNELIDLNPLDRPIKDEHGATVVSNTAFDRRMEAYTTIMELCPPNLIDLTVILPGVDLAESWSVDRFCHYLEKMEPACASIRRFRLVGRDREVVHPKIVSFVASLAPNLRLISLYDFTLDSALSTALRRFTGLRGAHFSGMVTDDHLPTLLPSWPYLHYFKYDHIGQTDLGASVVSLARSCPRVKDFSLQRLGDRSMLPVPALALCHVLLQLPLTRFSVSFCNIDDTFLLALMAHGTALQHIELYKCSEIVGDTAVLGWKDGWPNLKRLLLDRCDRLSFVFVKKVIGSCVKLEQIELPAHLHKDNDCRELITQGGFQIKMQSRLWERVDVGSGAM</sequence>
<evidence type="ECO:0000313" key="2">
    <source>
        <dbReference type="Proteomes" id="UP000268093"/>
    </source>
</evidence>
<dbReference type="SUPFAM" id="SSF52047">
    <property type="entry name" value="RNI-like"/>
    <property type="match status" value="1"/>
</dbReference>
<proteinExistence type="predicted"/>
<reference evidence="1 2" key="1">
    <citation type="journal article" date="2018" name="New Phytol.">
        <title>Phylogenomics of Endogonaceae and evolution of mycorrhizas within Mucoromycota.</title>
        <authorList>
            <person name="Chang Y."/>
            <person name="Desiro A."/>
            <person name="Na H."/>
            <person name="Sandor L."/>
            <person name="Lipzen A."/>
            <person name="Clum A."/>
            <person name="Barry K."/>
            <person name="Grigoriev I.V."/>
            <person name="Martin F.M."/>
            <person name="Stajich J.E."/>
            <person name="Smith M.E."/>
            <person name="Bonito G."/>
            <person name="Spatafora J.W."/>
        </authorList>
    </citation>
    <scope>NUCLEOTIDE SEQUENCE [LARGE SCALE GENOMIC DNA]</scope>
    <source>
        <strain evidence="1 2">GMNB39</strain>
    </source>
</reference>
<dbReference type="OrthoDB" id="550575at2759"/>
<protein>
    <submittedName>
        <fullName evidence="1">Uncharacterized protein</fullName>
    </submittedName>
</protein>
<dbReference type="Gene3D" id="3.80.10.10">
    <property type="entry name" value="Ribonuclease Inhibitor"/>
    <property type="match status" value="1"/>
</dbReference>
<dbReference type="EMBL" id="RBNI01006328">
    <property type="protein sequence ID" value="RUP46100.1"/>
    <property type="molecule type" value="Genomic_DNA"/>
</dbReference>